<keyword evidence="5" id="KW-1185">Reference proteome</keyword>
<dbReference type="EMBL" id="JAMZFW010000003">
    <property type="protein sequence ID" value="MCP1101447.1"/>
    <property type="molecule type" value="Genomic_DNA"/>
</dbReference>
<organism evidence="4 5">
    <name type="scientific">Aequitasia blattaphilus</name>
    <dbReference type="NCBI Taxonomy" id="2949332"/>
    <lineage>
        <taxon>Bacteria</taxon>
        <taxon>Bacillati</taxon>
        <taxon>Bacillota</taxon>
        <taxon>Clostridia</taxon>
        <taxon>Lachnospirales</taxon>
        <taxon>Lachnospiraceae</taxon>
        <taxon>Aequitasia</taxon>
    </lineage>
</organism>
<dbReference type="InterPro" id="IPR035647">
    <property type="entry name" value="EFG_III/V"/>
</dbReference>
<evidence type="ECO:0000313" key="4">
    <source>
        <dbReference type="EMBL" id="MCP1101447.1"/>
    </source>
</evidence>
<reference evidence="4 5" key="1">
    <citation type="journal article" date="2022" name="Genome Biol. Evol.">
        <title>Host diet, physiology and behaviors set the stage for Lachnospiraceae cladogenesis.</title>
        <authorList>
            <person name="Vera-Ponce De Leon A."/>
            <person name="Schneider M."/>
            <person name="Jahnes B.C."/>
            <person name="Sadowski V."/>
            <person name="Camuy-Velez L.A."/>
            <person name="Duan J."/>
            <person name="Sabree Z.L."/>
        </authorList>
    </citation>
    <scope>NUCLEOTIDE SEQUENCE [LARGE SCALE GENOMIC DNA]</scope>
    <source>
        <strain evidence="4 5">PAL113</strain>
    </source>
</reference>
<protein>
    <submittedName>
        <fullName evidence="4">YigZ family protein</fullName>
    </submittedName>
</protein>
<dbReference type="SUPFAM" id="SSF54211">
    <property type="entry name" value="Ribosomal protein S5 domain 2-like"/>
    <property type="match status" value="1"/>
</dbReference>
<dbReference type="SUPFAM" id="SSF54980">
    <property type="entry name" value="EF-G C-terminal domain-like"/>
    <property type="match status" value="1"/>
</dbReference>
<dbReference type="Pfam" id="PF09186">
    <property type="entry name" value="DUF1949"/>
    <property type="match status" value="1"/>
</dbReference>
<dbReference type="InterPro" id="IPR015269">
    <property type="entry name" value="UPF0029_Impact_C"/>
</dbReference>
<dbReference type="InterPro" id="IPR020568">
    <property type="entry name" value="Ribosomal_Su5_D2-typ_SF"/>
</dbReference>
<dbReference type="PROSITE" id="PS00910">
    <property type="entry name" value="UPF0029"/>
    <property type="match status" value="1"/>
</dbReference>
<comment type="similarity">
    <text evidence="1">Belongs to the IMPACT family.</text>
</comment>
<evidence type="ECO:0000259" key="2">
    <source>
        <dbReference type="Pfam" id="PF01205"/>
    </source>
</evidence>
<dbReference type="RefSeq" id="WP_262065229.1">
    <property type="nucleotide sequence ID" value="NZ_JAMXOD010000003.1"/>
</dbReference>
<name>A0ABT1E8X7_9FIRM</name>
<dbReference type="PANTHER" id="PTHR16301">
    <property type="entry name" value="IMPACT-RELATED"/>
    <property type="match status" value="1"/>
</dbReference>
<evidence type="ECO:0000256" key="1">
    <source>
        <dbReference type="ARBA" id="ARBA00007665"/>
    </source>
</evidence>
<accession>A0ABT1E8X7</accession>
<dbReference type="InterPro" id="IPR020569">
    <property type="entry name" value="UPF0029_Impact_CS"/>
</dbReference>
<proteinExistence type="inferred from homology"/>
<gene>
    <name evidence="4" type="ORF">NK125_03340</name>
</gene>
<dbReference type="Gene3D" id="3.30.70.240">
    <property type="match status" value="1"/>
</dbReference>
<sequence>MSIRYSILFQGGEDEIEEKKSRFIAQTFPVTSEEEALSFIGQVKKKHYDARHNCYAYVIGKNHEVQRFSDDGEPSGTAGKPILEILLKEDIHNGLIVVTRYFGGTLLGTGGLIRAYGRGAKAGIKASEIAEVRQGGLFQIGVAYTDLGKIEYFIRQEEILIMEQRYEEEVQIVLLLEEAQIEKVNEALIDGSGGRVKITKEKDVSFIVVNGKGIIID</sequence>
<evidence type="ECO:0000259" key="3">
    <source>
        <dbReference type="Pfam" id="PF09186"/>
    </source>
</evidence>
<dbReference type="InterPro" id="IPR001498">
    <property type="entry name" value="Impact_N"/>
</dbReference>
<dbReference type="InterPro" id="IPR015796">
    <property type="entry name" value="Impact_YigZ-like"/>
</dbReference>
<dbReference type="Proteomes" id="UP001523566">
    <property type="component" value="Unassembled WGS sequence"/>
</dbReference>
<dbReference type="InterPro" id="IPR023582">
    <property type="entry name" value="Impact"/>
</dbReference>
<dbReference type="Gene3D" id="3.30.230.30">
    <property type="entry name" value="Impact, N-terminal domain"/>
    <property type="match status" value="1"/>
</dbReference>
<dbReference type="InterPro" id="IPR036956">
    <property type="entry name" value="Impact_N_sf"/>
</dbReference>
<comment type="caution">
    <text evidence="4">The sequence shown here is derived from an EMBL/GenBank/DDBJ whole genome shotgun (WGS) entry which is preliminary data.</text>
</comment>
<dbReference type="PANTHER" id="PTHR16301:SF20">
    <property type="entry name" value="IMPACT FAMILY MEMBER YIGZ"/>
    <property type="match status" value="1"/>
</dbReference>
<feature type="domain" description="UPF0029" evidence="3">
    <location>
        <begin position="142"/>
        <end position="195"/>
    </location>
</feature>
<dbReference type="NCBIfam" id="TIGR00257">
    <property type="entry name" value="IMPACT_YIGZ"/>
    <property type="match status" value="1"/>
</dbReference>
<feature type="domain" description="Impact N-terminal" evidence="2">
    <location>
        <begin position="19"/>
        <end position="122"/>
    </location>
</feature>
<evidence type="ECO:0000313" key="5">
    <source>
        <dbReference type="Proteomes" id="UP001523566"/>
    </source>
</evidence>
<dbReference type="Pfam" id="PF01205">
    <property type="entry name" value="Impact_N"/>
    <property type="match status" value="1"/>
</dbReference>